<accession>G2Z5H6</accession>
<sequence length="273" mass="31497">MNKFEKPYYTVDPTIYCSGSILVNDVPVIDWYGIETKEGGFGGGIPINHVLLQTGIYKVVGKMYPRHGNKKLTEEEILYIDFYCAEGIIGKTKETRISFHPKLESPWDGLSENINYPYFEIATEIEVELPFVLDGWQNSVDLLKIDEKELFNKVLAYYRQIHAILKEHNAVKFLEISQEKMKLQETAFYFDEARKESFREGALALFNQNLEVEPIIEGELKLEVMGYGKLVRLIKKDGSQPLQFKSPDTKKQSNVELEVKLHMRSIEKGFSII</sequence>
<organism evidence="1 2">
    <name type="scientific">Flavobacterium branchiophilum (strain FL-15)</name>
    <dbReference type="NCBI Taxonomy" id="1034807"/>
    <lineage>
        <taxon>Bacteria</taxon>
        <taxon>Pseudomonadati</taxon>
        <taxon>Bacteroidota</taxon>
        <taxon>Flavobacteriia</taxon>
        <taxon>Flavobacteriales</taxon>
        <taxon>Flavobacteriaceae</taxon>
        <taxon>Flavobacterium</taxon>
    </lineage>
</organism>
<dbReference type="EMBL" id="FQ859183">
    <property type="protein sequence ID" value="CCB70774.1"/>
    <property type="molecule type" value="Genomic_DNA"/>
</dbReference>
<proteinExistence type="predicted"/>
<name>G2Z5H6_FLABF</name>
<dbReference type="Proteomes" id="UP000009186">
    <property type="component" value="Chromosome"/>
</dbReference>
<reference evidence="1 2" key="1">
    <citation type="journal article" date="2011" name="Appl. Environ. Microbiol.">
        <title>Complete genome sequence of the fish pathogen Flavobacterium branchiophilum.</title>
        <authorList>
            <consortium name="1:IP"/>
            <consortium name="Microbial Evolutionary Genomics,F-75015 Paris"/>
            <consortium name="France 2:CNRS"/>
            <consortium name="URA2171"/>
            <consortium name="F-75015 Paris,France 3:Unite de Virologie et Immunologie Mol."/>
            <consortium name="INRA,78352 Jouy en Josas Cedex"/>
            <consortium name="France. 4:Unite de Mathemathique"/>
            <consortium name="Informatique et Genome,INRA"/>
            <consortium name="78352 Jouy en Josas Cedex"/>
            <consortium name="France. 5:CEA/Genoscope"/>
            <consortium name="Evry"/>
            <consortium name="France"/>
            <person name="Touchon M."/>
            <person name="Barbier P."/>
            <person name="Bernardet J.F."/>
            <person name="Loux V."/>
            <person name="Vacherie B."/>
            <person name="Barbe V."/>
            <person name="Rocha E.P."/>
            <person name="Duchaud E."/>
        </authorList>
    </citation>
    <scope>NUCLEOTIDE SEQUENCE [LARGE SCALE GENOMIC DNA]</scope>
    <source>
        <strain evidence="1 2">FL-15</strain>
    </source>
</reference>
<dbReference type="eggNOG" id="ENOG5033SQA">
    <property type="taxonomic scope" value="Bacteria"/>
</dbReference>
<dbReference type="STRING" id="1034807.FBFL15_2787"/>
<evidence type="ECO:0000313" key="1">
    <source>
        <dbReference type="EMBL" id="CCB70774.1"/>
    </source>
</evidence>
<gene>
    <name evidence="1" type="ordered locus">FBFL15_2787</name>
</gene>
<dbReference type="AlphaFoldDB" id="G2Z5H6"/>
<keyword evidence="2" id="KW-1185">Reference proteome</keyword>
<dbReference type="HOGENOM" id="CLU_1008154_0_0_10"/>
<protein>
    <submittedName>
        <fullName evidence="1">Uncharacterized protein</fullName>
    </submittedName>
</protein>
<dbReference type="RefSeq" id="WP_014085226.1">
    <property type="nucleotide sequence ID" value="NC_016001.1"/>
</dbReference>
<evidence type="ECO:0000313" key="2">
    <source>
        <dbReference type="Proteomes" id="UP000009186"/>
    </source>
</evidence>
<dbReference type="KEGG" id="fbr:FBFL15_2787"/>